<dbReference type="GO" id="GO:0051997">
    <property type="term" value="F:2-oxo-4-hydroxy-4-carboxy-5-ureidoimidazoline decarboxylase activity"/>
    <property type="evidence" value="ECO:0007669"/>
    <property type="project" value="UniProtKB-EC"/>
</dbReference>
<comment type="catalytic activity">
    <reaction evidence="1">
        <text>5-hydroxy-2-oxo-4-ureido-2,5-dihydro-1H-imidazole-5-carboxylate + H(+) = (S)-allantoin + CO2</text>
        <dbReference type="Rhea" id="RHEA:26301"/>
        <dbReference type="ChEBI" id="CHEBI:15378"/>
        <dbReference type="ChEBI" id="CHEBI:15678"/>
        <dbReference type="ChEBI" id="CHEBI:16526"/>
        <dbReference type="ChEBI" id="CHEBI:58639"/>
        <dbReference type="EC" id="4.1.1.97"/>
    </reaction>
</comment>
<dbReference type="SUPFAM" id="SSF158694">
    <property type="entry name" value="UraD-Like"/>
    <property type="match status" value="1"/>
</dbReference>
<dbReference type="InterPro" id="IPR017595">
    <property type="entry name" value="OHCU_decarboxylase-2"/>
</dbReference>
<evidence type="ECO:0000256" key="6">
    <source>
        <dbReference type="ARBA" id="ARBA00023239"/>
    </source>
</evidence>
<dbReference type="AlphaFoldDB" id="A0A6I3IUW5"/>
<dbReference type="GO" id="GO:0019628">
    <property type="term" value="P:urate catabolic process"/>
    <property type="evidence" value="ECO:0007669"/>
    <property type="project" value="TreeGrafter"/>
</dbReference>
<dbReference type="NCBIfam" id="NF010372">
    <property type="entry name" value="PRK13798.1"/>
    <property type="match status" value="1"/>
</dbReference>
<dbReference type="Pfam" id="PF09349">
    <property type="entry name" value="OHCU_decarbox"/>
    <property type="match status" value="1"/>
</dbReference>
<evidence type="ECO:0000256" key="1">
    <source>
        <dbReference type="ARBA" id="ARBA00001163"/>
    </source>
</evidence>
<dbReference type="NCBIfam" id="TIGR03180">
    <property type="entry name" value="UraD_2"/>
    <property type="match status" value="1"/>
</dbReference>
<keyword evidence="9" id="KW-1185">Reference proteome</keyword>
<sequence length="167" mass="17631">MRIEQFNTMGEAEAADAVRPCAAIASWVDAVVADRPYADVDALVAHADALAATWTGAEVEQALADHPRIGERHAGDGASAAMSRREQSGVAGDGGADADLARRIAAGNAAYEQRFGRVFLVRAAGRSAAEILEQLEQRLAHDPTIELEVTRGQLAEIAALRLRGLFG</sequence>
<reference evidence="8 9" key="1">
    <citation type="submission" date="2019-10" db="EMBL/GenBank/DDBJ databases">
        <title>Nocardioides novel species isolated from the excrement of Marmot.</title>
        <authorList>
            <person name="Zhang G."/>
        </authorList>
    </citation>
    <scope>NUCLEOTIDE SEQUENCE [LARGE SCALE GENOMIC DNA]</scope>
    <source>
        <strain evidence="9">zg-579</strain>
    </source>
</reference>
<evidence type="ECO:0000256" key="4">
    <source>
        <dbReference type="ARBA" id="ARBA00022631"/>
    </source>
</evidence>
<evidence type="ECO:0000256" key="2">
    <source>
        <dbReference type="ARBA" id="ARBA00004754"/>
    </source>
</evidence>
<evidence type="ECO:0000256" key="5">
    <source>
        <dbReference type="ARBA" id="ARBA00022793"/>
    </source>
</evidence>
<dbReference type="InterPro" id="IPR036778">
    <property type="entry name" value="OHCU_decarboxylase_sf"/>
</dbReference>
<proteinExistence type="predicted"/>
<dbReference type="PANTHER" id="PTHR43466">
    <property type="entry name" value="2-OXO-4-HYDROXY-4-CARBOXY-5-UREIDOIMIDAZOLINE DECARBOXYLASE-RELATED"/>
    <property type="match status" value="1"/>
</dbReference>
<dbReference type="GO" id="GO:0006144">
    <property type="term" value="P:purine nucleobase metabolic process"/>
    <property type="evidence" value="ECO:0007669"/>
    <property type="project" value="UniProtKB-KW"/>
</dbReference>
<evidence type="ECO:0000259" key="7">
    <source>
        <dbReference type="Pfam" id="PF09349"/>
    </source>
</evidence>
<evidence type="ECO:0000313" key="9">
    <source>
        <dbReference type="Proteomes" id="UP000433406"/>
    </source>
</evidence>
<organism evidence="8 9">
    <name type="scientific">Nocardioides marmotae</name>
    <dbReference type="NCBI Taxonomy" id="2663857"/>
    <lineage>
        <taxon>Bacteria</taxon>
        <taxon>Bacillati</taxon>
        <taxon>Actinomycetota</taxon>
        <taxon>Actinomycetes</taxon>
        <taxon>Propionibacteriales</taxon>
        <taxon>Nocardioidaceae</taxon>
        <taxon>Nocardioides</taxon>
    </lineage>
</organism>
<keyword evidence="4" id="KW-0659">Purine metabolism</keyword>
<comment type="pathway">
    <text evidence="2">Purine metabolism; urate degradation; (S)-allantoin from urate: step 3/3.</text>
</comment>
<dbReference type="Proteomes" id="UP000433406">
    <property type="component" value="Unassembled WGS sequence"/>
</dbReference>
<protein>
    <recommendedName>
        <fullName evidence="3">2-oxo-4-hydroxy-4-carboxy-5-ureidoimidazoline decarboxylase</fullName>
        <ecNumber evidence="3">4.1.1.97</ecNumber>
    </recommendedName>
</protein>
<gene>
    <name evidence="8" type="primary">uraD</name>
    <name evidence="8" type="ORF">GGQ22_04020</name>
</gene>
<comment type="caution">
    <text evidence="8">The sequence shown here is derived from an EMBL/GenBank/DDBJ whole genome shotgun (WGS) entry which is preliminary data.</text>
</comment>
<evidence type="ECO:0000313" key="8">
    <source>
        <dbReference type="EMBL" id="MTB94243.1"/>
    </source>
</evidence>
<dbReference type="Gene3D" id="1.10.3330.10">
    <property type="entry name" value="Oxo-4-hydroxy-4-carboxy-5-ureidoimidazoline decarboxylase"/>
    <property type="match status" value="1"/>
</dbReference>
<accession>A0A6I3IUW5</accession>
<keyword evidence="6 8" id="KW-0456">Lyase</keyword>
<dbReference type="EMBL" id="WLCI01000003">
    <property type="protein sequence ID" value="MTB94243.1"/>
    <property type="molecule type" value="Genomic_DNA"/>
</dbReference>
<keyword evidence="5" id="KW-0210">Decarboxylase</keyword>
<evidence type="ECO:0000256" key="3">
    <source>
        <dbReference type="ARBA" id="ARBA00012257"/>
    </source>
</evidence>
<name>A0A6I3IUW5_9ACTN</name>
<dbReference type="EC" id="4.1.1.97" evidence="3"/>
<dbReference type="RefSeq" id="WP_171896223.1">
    <property type="nucleotide sequence ID" value="NZ_CP053660.1"/>
</dbReference>
<feature type="domain" description="Oxo-4-hydroxy-4-carboxy-5-ureidoimidazoline decarboxylase" evidence="7">
    <location>
        <begin position="7"/>
        <end position="163"/>
    </location>
</feature>
<dbReference type="InterPro" id="IPR018020">
    <property type="entry name" value="OHCU_decarboxylase"/>
</dbReference>
<dbReference type="PANTHER" id="PTHR43466:SF1">
    <property type="entry name" value="2-OXO-4-HYDROXY-4-CARBOXY-5-UREIDOIMIDAZOLINE DECARBOXYLASE-RELATED"/>
    <property type="match status" value="1"/>
</dbReference>